<organism evidence="8 10">
    <name type="scientific">Yarrowia lipolytica</name>
    <name type="common">Candida lipolytica</name>
    <dbReference type="NCBI Taxonomy" id="4952"/>
    <lineage>
        <taxon>Eukaryota</taxon>
        <taxon>Fungi</taxon>
        <taxon>Dikarya</taxon>
        <taxon>Ascomycota</taxon>
        <taxon>Saccharomycotina</taxon>
        <taxon>Dipodascomycetes</taxon>
        <taxon>Dipodascales</taxon>
        <taxon>Dipodascales incertae sedis</taxon>
        <taxon>Yarrowia</taxon>
    </lineage>
</organism>
<dbReference type="InterPro" id="IPR042044">
    <property type="entry name" value="EXOC6PINT-1/Sec15/Tip20_C_dom2"/>
</dbReference>
<reference evidence="9 11" key="2">
    <citation type="submission" date="2018-07" db="EMBL/GenBank/DDBJ databases">
        <title>Draft Genome Assemblies for Five Robust Yarrowia lipolytica Strains Exhibiting High Lipid Production and Pentose Sugar Utilization and Sugar Alcohol Secretion from Undetoxified Lignocellulosic Biomass Hydrolysates.</title>
        <authorList>
            <consortium name="DOE Joint Genome Institute"/>
            <person name="Walker C."/>
            <person name="Ryu S."/>
            <person name="Na H."/>
            <person name="Zane M."/>
            <person name="LaButti K."/>
            <person name="Lipzen A."/>
            <person name="Haridas S."/>
            <person name="Barry K."/>
            <person name="Grigoriev I.V."/>
            <person name="Quarterman J."/>
            <person name="Slininger P."/>
            <person name="Dien B."/>
            <person name="Trinh C.T."/>
        </authorList>
    </citation>
    <scope>NUCLEOTIDE SEQUENCE [LARGE SCALE GENOMIC DNA]</scope>
    <source>
        <strain evidence="9 11">YB392</strain>
    </source>
</reference>
<dbReference type="InterPro" id="IPR046361">
    <property type="entry name" value="EXOC6/Sec15_C"/>
</dbReference>
<dbReference type="Pfam" id="PF04091">
    <property type="entry name" value="Sec15_C"/>
    <property type="match status" value="1"/>
</dbReference>
<dbReference type="GO" id="GO:0090522">
    <property type="term" value="P:vesicle tethering involved in exocytosis"/>
    <property type="evidence" value="ECO:0007669"/>
    <property type="project" value="InterPro"/>
</dbReference>
<evidence type="ECO:0000313" key="11">
    <source>
        <dbReference type="Proteomes" id="UP000256601"/>
    </source>
</evidence>
<dbReference type="Proteomes" id="UP000182444">
    <property type="component" value="Chromosome 1F"/>
</dbReference>
<dbReference type="GO" id="GO:0000145">
    <property type="term" value="C:exocyst"/>
    <property type="evidence" value="ECO:0007669"/>
    <property type="project" value="TreeGrafter"/>
</dbReference>
<dbReference type="EMBL" id="CP017558">
    <property type="protein sequence ID" value="AOW07103.1"/>
    <property type="molecule type" value="Genomic_DNA"/>
</dbReference>
<dbReference type="InterPro" id="IPR007225">
    <property type="entry name" value="EXOC6/Sec15"/>
</dbReference>
<dbReference type="EMBL" id="KZ857333">
    <property type="protein sequence ID" value="RDW26463.1"/>
    <property type="molecule type" value="Genomic_DNA"/>
</dbReference>
<dbReference type="VEuPathDB" id="FungiDB:YALI1_F17383g"/>
<dbReference type="VEuPathDB" id="FungiDB:YALI0_F12969g"/>
<evidence type="ECO:0000256" key="1">
    <source>
        <dbReference type="ARBA" id="ARBA00007944"/>
    </source>
</evidence>
<dbReference type="PANTHER" id="PTHR12702">
    <property type="entry name" value="SEC15"/>
    <property type="match status" value="1"/>
</dbReference>
<dbReference type="eggNOG" id="KOG2176">
    <property type="taxonomic scope" value="Eukaryota"/>
</dbReference>
<feature type="region of interest" description="Disordered" evidence="5">
    <location>
        <begin position="1018"/>
        <end position="1053"/>
    </location>
</feature>
<dbReference type="GO" id="GO:0006893">
    <property type="term" value="P:Golgi to plasma membrane transport"/>
    <property type="evidence" value="ECO:0007669"/>
    <property type="project" value="TreeGrafter"/>
</dbReference>
<dbReference type="AlphaFoldDB" id="A0A1H6PLE4"/>
<dbReference type="PANTHER" id="PTHR12702:SF0">
    <property type="entry name" value="EXOCYST COMPLEX COMPONENT 6"/>
    <property type="match status" value="1"/>
</dbReference>
<dbReference type="Pfam" id="PF20651">
    <property type="entry name" value="EXOC6_Sec15_N"/>
    <property type="match status" value="1"/>
</dbReference>
<evidence type="ECO:0000313" key="8">
    <source>
        <dbReference type="EMBL" id="AOW07103.1"/>
    </source>
</evidence>
<evidence type="ECO:0000259" key="6">
    <source>
        <dbReference type="Pfam" id="PF04091"/>
    </source>
</evidence>
<evidence type="ECO:0000313" key="9">
    <source>
        <dbReference type="EMBL" id="RDW26463.1"/>
    </source>
</evidence>
<evidence type="ECO:0000313" key="10">
    <source>
        <dbReference type="Proteomes" id="UP000182444"/>
    </source>
</evidence>
<dbReference type="KEGG" id="yli:2908173"/>
<name>A0A1H6PLE4_YARLL</name>
<dbReference type="Gene3D" id="1.10.357.30">
    <property type="entry name" value="Exocyst complex subunit Sec15 C-terminal domain, N-terminal subdomain"/>
    <property type="match status" value="1"/>
</dbReference>
<dbReference type="InterPro" id="IPR048359">
    <property type="entry name" value="EXOC6_Sec15_N"/>
</dbReference>
<dbReference type="GO" id="GO:0006886">
    <property type="term" value="P:intracellular protein transport"/>
    <property type="evidence" value="ECO:0007669"/>
    <property type="project" value="InterPro"/>
</dbReference>
<dbReference type="GO" id="GO:0016020">
    <property type="term" value="C:membrane"/>
    <property type="evidence" value="ECO:0007669"/>
    <property type="project" value="TreeGrafter"/>
</dbReference>
<comment type="similarity">
    <text evidence="1">Belongs to the SEC15 family.</text>
</comment>
<feature type="compositionally biased region" description="Polar residues" evidence="5">
    <location>
        <begin position="134"/>
        <end position="145"/>
    </location>
</feature>
<keyword evidence="3" id="KW-0268">Exocytosis</keyword>
<evidence type="ECO:0000256" key="2">
    <source>
        <dbReference type="ARBA" id="ARBA00022448"/>
    </source>
</evidence>
<protein>
    <submittedName>
        <fullName evidence="9">Exocyst complex subunit Sec15-like-domain-containing protein</fullName>
    </submittedName>
</protein>
<accession>A0A1H6PLE4</accession>
<feature type="compositionally biased region" description="Low complexity" evidence="5">
    <location>
        <begin position="201"/>
        <end position="218"/>
    </location>
</feature>
<feature type="compositionally biased region" description="Low complexity" evidence="5">
    <location>
        <begin position="184"/>
        <end position="193"/>
    </location>
</feature>
<feature type="compositionally biased region" description="Low complexity" evidence="5">
    <location>
        <begin position="239"/>
        <end position="248"/>
    </location>
</feature>
<proteinExistence type="inferred from homology"/>
<feature type="compositionally biased region" description="Polar residues" evidence="5">
    <location>
        <begin position="112"/>
        <end position="121"/>
    </location>
</feature>
<gene>
    <name evidence="9" type="ORF">B0I71DRAFT_130851</name>
    <name evidence="8" type="ORF">YALI1_F17383g</name>
</gene>
<evidence type="ECO:0000259" key="7">
    <source>
        <dbReference type="Pfam" id="PF20651"/>
    </source>
</evidence>
<evidence type="ECO:0000256" key="5">
    <source>
        <dbReference type="SAM" id="MobiDB-lite"/>
    </source>
</evidence>
<sequence>MSNPYKAAAAAQNDAYGAKAASADPYASDPYASDPYAQDPYASEPATDPYANKSAPDPYANNNAAVADPYSAPADPYGNSAPVSDPYAQAAANQAKSSHSDPYASAGGGPRTLQQAPTITSKPPPQAQKPPMMRSNTTVPRSPNVTAADFRPRGSPQSATTPSHGRSLSGDIMGASTAPLNVNKAPAIPSPKASRPPPATTPSRSSTITSGTRSAATTPGRSATMKIPNVSTPPAVPSLTTKPLTVTKTKPKAKEEPQEPPQDMSLHLQQLMLSTDNVQNNSFSEDFLEQLVPIVKDAIKTKRTGELLDRLDGITRLQDRKLEQLCEGGQGDYLVSMPKLSQIRSGADRQRGALQDLNFRLQQSGGQLVTRKKRLLEARTVRENLDTAIETVESCLQVLELTNKTHDLIKAKKHFAALKSLDDLQNVHLKEVSDYGFARMINDSVPQLTSLVQEDVVNDTFKWLSSLRSVYPAIGQAAFQETERLRQEWRDEVHRNPELARYKFNSPIELSYRSSSFDPIDNHSVLVELDPLYECLHIHHTLRKTDVFIKKFDEFRRSHVQNIVPTVASMSSASEDGVAEILQNLAGFCILDRTISSRTTKGFRPQSDVDDLWISLSQKLMGTLGHELASVQDQAVLVNLKAQLGLFVQTMEQYRFDTVNVGDFLLLSFRKFSQFLISGFDKDFNTGIMEDDTNKITIHDADRYEKITRACWWTPADDEAAGGKPGAATDGVFPKTLPFSPILPLCCAKITHLIHQHYAFLDEFNVSEVTQTEDYVQQAMDSLLNDIICDTLLHRLMTTTREQIVQILIDLQQFERVIPFIAQSIVDGRPSQRKSKITLKAQKKFQQASAKAESRIFEHVTQTVDNFMELEDYDWSTTVSSDEPSSYLDEMVNFLTIFFNSTLADLPFAIKNYVYFGAFDHLASSLLQILLNAPRGLITTEAVHNYNVDIQYMEQFVTTLHLDGGNASLSTTFIEIRQCLDLLMTNELSKEYNNPQIRMRRYDRIKPEVAQQLMDMSQTMKQPQSPQIGGGTQQKPTSRFMRMYRNASGAHEP</sequence>
<dbReference type="Proteomes" id="UP000256601">
    <property type="component" value="Unassembled WGS sequence"/>
</dbReference>
<keyword evidence="2" id="KW-0813">Transport</keyword>
<dbReference type="OrthoDB" id="10267033at2759"/>
<keyword evidence="4" id="KW-0175">Coiled coil</keyword>
<dbReference type="InterPro" id="IPR042045">
    <property type="entry name" value="EXOC6/Sec15_C_dom1"/>
</dbReference>
<feature type="domain" description="Exocyst complex subunit EXOC6/Sec15 C-terminal" evidence="6">
    <location>
        <begin position="663"/>
        <end position="1015"/>
    </location>
</feature>
<reference evidence="8 10" key="1">
    <citation type="journal article" date="2016" name="PLoS ONE">
        <title>Sequence Assembly of Yarrowia lipolytica Strain W29/CLIB89 Shows Transposable Element Diversity.</title>
        <authorList>
            <person name="Magnan C."/>
            <person name="Yu J."/>
            <person name="Chang I."/>
            <person name="Jahn E."/>
            <person name="Kanomata Y."/>
            <person name="Wu J."/>
            <person name="Zeller M."/>
            <person name="Oakes M."/>
            <person name="Baldi P."/>
            <person name="Sandmeyer S."/>
        </authorList>
    </citation>
    <scope>NUCLEOTIDE SEQUENCE [LARGE SCALE GENOMIC DNA]</scope>
    <source>
        <strain evidence="8">CLIB89</strain>
        <strain evidence="10">CLIB89(W29)</strain>
    </source>
</reference>
<feature type="domain" description="Exocyst complex component EXOC6/Sec15 N-terminal" evidence="7">
    <location>
        <begin position="311"/>
        <end position="479"/>
    </location>
</feature>
<evidence type="ECO:0000256" key="3">
    <source>
        <dbReference type="ARBA" id="ARBA00022483"/>
    </source>
</evidence>
<feature type="compositionally biased region" description="Polar residues" evidence="5">
    <location>
        <begin position="155"/>
        <end position="166"/>
    </location>
</feature>
<feature type="region of interest" description="Disordered" evidence="5">
    <location>
        <begin position="1"/>
        <end position="262"/>
    </location>
</feature>
<evidence type="ECO:0000256" key="4">
    <source>
        <dbReference type="ARBA" id="ARBA00023054"/>
    </source>
</evidence>
<feature type="compositionally biased region" description="Low complexity" evidence="5">
    <location>
        <begin position="7"/>
        <end position="21"/>
    </location>
</feature>
<feature type="compositionally biased region" description="Polar residues" evidence="5">
    <location>
        <begin position="1018"/>
        <end position="1037"/>
    </location>
</feature>
<dbReference type="Gene3D" id="1.20.58.670">
    <property type="entry name" value="Dsl1p vesicle tethering complex, Tip20p subunit, domain D"/>
    <property type="match status" value="1"/>
</dbReference>